<dbReference type="EMBL" id="FOJM01000001">
    <property type="protein sequence ID" value="SFA38108.1"/>
    <property type="molecule type" value="Genomic_DNA"/>
</dbReference>
<proteinExistence type="predicted"/>
<dbReference type="Pfam" id="PF01126">
    <property type="entry name" value="Heme_oxygenase"/>
    <property type="match status" value="1"/>
</dbReference>
<dbReference type="Gene3D" id="1.20.910.10">
    <property type="entry name" value="Heme oxygenase-like"/>
    <property type="match status" value="1"/>
</dbReference>
<keyword evidence="2" id="KW-1185">Reference proteome</keyword>
<evidence type="ECO:0000313" key="2">
    <source>
        <dbReference type="Proteomes" id="UP000198836"/>
    </source>
</evidence>
<dbReference type="CDD" id="cd19166">
    <property type="entry name" value="HemeO-bac"/>
    <property type="match status" value="1"/>
</dbReference>
<dbReference type="GO" id="GO:0006788">
    <property type="term" value="P:heme oxidation"/>
    <property type="evidence" value="ECO:0007669"/>
    <property type="project" value="InterPro"/>
</dbReference>
<sequence>MKKSGGRPRFFLFHRKLPCMIANLLRTETAHNHKTLESMMFVNEIMNHSLSIDQYKKLLTINYIVHQKLENALANMLDLAIAERLDMKGRFKLNALEKDLDYWEISSLTLPGLNFELFIPEQHTAEVLGALYVLEGATLGGNVIKKHILANPNFINQEGGLNYYGVYGDELSTKWKSFVMVINEHVAEADYERCSNSANQTFNNLIMLSKQMT</sequence>
<protein>
    <submittedName>
        <fullName evidence="1">Heme oxygenase</fullName>
    </submittedName>
</protein>
<accession>A0A1I0SF28</accession>
<organism evidence="1 2">
    <name type="scientific">Pedobacter suwonensis</name>
    <dbReference type="NCBI Taxonomy" id="332999"/>
    <lineage>
        <taxon>Bacteria</taxon>
        <taxon>Pseudomonadati</taxon>
        <taxon>Bacteroidota</taxon>
        <taxon>Sphingobacteriia</taxon>
        <taxon>Sphingobacteriales</taxon>
        <taxon>Sphingobacteriaceae</taxon>
        <taxon>Pedobacter</taxon>
    </lineage>
</organism>
<dbReference type="InterPro" id="IPR016084">
    <property type="entry name" value="Haem_Oase-like_multi-hlx"/>
</dbReference>
<dbReference type="STRING" id="332999.SAMN04488511_101119"/>
<evidence type="ECO:0000313" key="1">
    <source>
        <dbReference type="EMBL" id="SFA38108.1"/>
    </source>
</evidence>
<dbReference type="Proteomes" id="UP000198836">
    <property type="component" value="Unassembled WGS sequence"/>
</dbReference>
<dbReference type="SUPFAM" id="SSF48613">
    <property type="entry name" value="Heme oxygenase-like"/>
    <property type="match status" value="1"/>
</dbReference>
<dbReference type="AlphaFoldDB" id="A0A1I0SF28"/>
<dbReference type="GO" id="GO:0004392">
    <property type="term" value="F:heme oxygenase (decyclizing) activity"/>
    <property type="evidence" value="ECO:0007669"/>
    <property type="project" value="InterPro"/>
</dbReference>
<reference evidence="2" key="1">
    <citation type="submission" date="2016-10" db="EMBL/GenBank/DDBJ databases">
        <authorList>
            <person name="Varghese N."/>
            <person name="Submissions S."/>
        </authorList>
    </citation>
    <scope>NUCLEOTIDE SEQUENCE [LARGE SCALE GENOMIC DNA]</scope>
    <source>
        <strain evidence="2">DSM 18130</strain>
    </source>
</reference>
<name>A0A1I0SF28_9SPHI</name>
<gene>
    <name evidence="1" type="ORF">SAMN04488511_101119</name>
</gene>
<dbReference type="InterPro" id="IPR016053">
    <property type="entry name" value="Haem_Oase-like"/>
</dbReference>